<name>A0A158QW80_MESCO</name>
<dbReference type="WBParaSite" id="MCU_008928-RB">
    <property type="protein sequence ID" value="MCU_008928-RB"/>
    <property type="gene ID" value="MCU_008928"/>
</dbReference>
<dbReference type="InterPro" id="IPR029063">
    <property type="entry name" value="SAM-dependent_MTases_sf"/>
</dbReference>
<dbReference type="SMART" id="SM00360">
    <property type="entry name" value="RRM"/>
    <property type="match status" value="1"/>
</dbReference>
<dbReference type="GO" id="GO:0032259">
    <property type="term" value="P:methylation"/>
    <property type="evidence" value="ECO:0007669"/>
    <property type="project" value="UniProtKB-KW"/>
</dbReference>
<dbReference type="Gene3D" id="3.30.70.330">
    <property type="match status" value="1"/>
</dbReference>
<dbReference type="Gene3D" id="2.40.50.1070">
    <property type="match status" value="1"/>
</dbReference>
<dbReference type="EC" id="2.1.1.35" evidence="4"/>
<keyword evidence="2 7" id="KW-0808">Transferase</keyword>
<dbReference type="AlphaFoldDB" id="A0A158QW80"/>
<dbReference type="GO" id="GO:0006396">
    <property type="term" value="P:RNA processing"/>
    <property type="evidence" value="ECO:0007669"/>
    <property type="project" value="InterPro"/>
</dbReference>
<evidence type="ECO:0000259" key="8">
    <source>
        <dbReference type="PROSITE" id="PS50102"/>
    </source>
</evidence>
<dbReference type="STRING" id="53468.A0A158QW80"/>
<dbReference type="EMBL" id="UXSR01005734">
    <property type="protein sequence ID" value="VDD83466.1"/>
    <property type="molecule type" value="Genomic_DNA"/>
</dbReference>
<evidence type="ECO:0000256" key="6">
    <source>
        <dbReference type="PROSITE-ProRule" id="PRU00176"/>
    </source>
</evidence>
<feature type="binding site" evidence="7">
    <location>
        <position position="530"/>
    </location>
    <ligand>
        <name>S-adenosyl-L-methionine</name>
        <dbReference type="ChEBI" id="CHEBI:59789"/>
    </ligand>
</feature>
<dbReference type="SUPFAM" id="SSF53335">
    <property type="entry name" value="S-adenosyl-L-methionine-dependent methyltransferases"/>
    <property type="match status" value="1"/>
</dbReference>
<dbReference type="PANTHER" id="PTHR45904:SF2">
    <property type="entry name" value="TRNA (URACIL-5-)-METHYLTRANSFERASE HOMOLOG A"/>
    <property type="match status" value="1"/>
</dbReference>
<dbReference type="Gene3D" id="3.40.50.150">
    <property type="entry name" value="Vaccinia Virus protein VP39"/>
    <property type="match status" value="1"/>
</dbReference>
<proteinExistence type="inferred from homology"/>
<evidence type="ECO:0000256" key="2">
    <source>
        <dbReference type="ARBA" id="ARBA00022679"/>
    </source>
</evidence>
<dbReference type="CDD" id="cd02440">
    <property type="entry name" value="AdoMet_MTases"/>
    <property type="match status" value="1"/>
</dbReference>
<evidence type="ECO:0000256" key="7">
    <source>
        <dbReference type="PROSITE-ProRule" id="PRU01024"/>
    </source>
</evidence>
<evidence type="ECO:0000313" key="9">
    <source>
        <dbReference type="EMBL" id="VDD83466.1"/>
    </source>
</evidence>
<dbReference type="PANTHER" id="PTHR45904">
    <property type="entry name" value="TRNA (URACIL-5-)-METHYLTRANSFERASE"/>
    <property type="match status" value="1"/>
</dbReference>
<gene>
    <name evidence="9" type="ORF">MCOS_LOCUS9469</name>
</gene>
<keyword evidence="10" id="KW-1185">Reference proteome</keyword>
<dbReference type="SUPFAM" id="SSF54928">
    <property type="entry name" value="RNA-binding domain, RBD"/>
    <property type="match status" value="1"/>
</dbReference>
<evidence type="ECO:0000256" key="5">
    <source>
        <dbReference type="ARBA" id="ARBA00047278"/>
    </source>
</evidence>
<dbReference type="PROSITE" id="PS51687">
    <property type="entry name" value="SAM_MT_RNA_M5U"/>
    <property type="match status" value="1"/>
</dbReference>
<evidence type="ECO:0000313" key="11">
    <source>
        <dbReference type="WBParaSite" id="MCU_008928-RB"/>
    </source>
</evidence>
<dbReference type="GO" id="GO:0030697">
    <property type="term" value="F:tRNA (uracil(54)-C5)-methyltransferase activity, S-adenosyl methionine-dependent"/>
    <property type="evidence" value="ECO:0007669"/>
    <property type="project" value="UniProtKB-EC"/>
</dbReference>
<keyword evidence="1 7" id="KW-0489">Methyltransferase</keyword>
<keyword evidence="3 7" id="KW-0949">S-adenosyl-L-methionine</keyword>
<comment type="caution">
    <text evidence="7">Lacks conserved residue(s) required for the propagation of feature annotation.</text>
</comment>
<organism evidence="9 10">
    <name type="scientific">Mesocestoides corti</name>
    <name type="common">Flatworm</name>
    <dbReference type="NCBI Taxonomy" id="53468"/>
    <lineage>
        <taxon>Eukaryota</taxon>
        <taxon>Metazoa</taxon>
        <taxon>Spiralia</taxon>
        <taxon>Lophotrochozoa</taxon>
        <taxon>Platyhelminthes</taxon>
        <taxon>Cestoda</taxon>
        <taxon>Eucestoda</taxon>
        <taxon>Cyclophyllidea</taxon>
        <taxon>Mesocestoididae</taxon>
        <taxon>Mesocestoides</taxon>
    </lineage>
</organism>
<reference evidence="11" key="2">
    <citation type="submission" date="2019-11" db="UniProtKB">
        <authorList>
            <consortium name="WormBaseParasite"/>
        </authorList>
    </citation>
    <scope>IDENTIFICATION</scope>
</reference>
<comment type="catalytic activity">
    <reaction evidence="5">
        <text>uridine(54) in tRNA + S-adenosyl-L-methionine = 5-methyluridine(54) in tRNA + S-adenosyl-L-homocysteine + H(+)</text>
        <dbReference type="Rhea" id="RHEA:42712"/>
        <dbReference type="Rhea" id="RHEA-COMP:10167"/>
        <dbReference type="Rhea" id="RHEA-COMP:10193"/>
        <dbReference type="ChEBI" id="CHEBI:15378"/>
        <dbReference type="ChEBI" id="CHEBI:57856"/>
        <dbReference type="ChEBI" id="CHEBI:59789"/>
        <dbReference type="ChEBI" id="CHEBI:65315"/>
        <dbReference type="ChEBI" id="CHEBI:74447"/>
        <dbReference type="EC" id="2.1.1.35"/>
    </reaction>
    <physiologicalReaction direction="left-to-right" evidence="5">
        <dbReference type="Rhea" id="RHEA:42713"/>
    </physiologicalReaction>
</comment>
<evidence type="ECO:0000313" key="10">
    <source>
        <dbReference type="Proteomes" id="UP000267029"/>
    </source>
</evidence>
<dbReference type="InterPro" id="IPR035979">
    <property type="entry name" value="RBD_domain_sf"/>
</dbReference>
<reference evidence="9 10" key="1">
    <citation type="submission" date="2018-10" db="EMBL/GenBank/DDBJ databases">
        <authorList>
            <consortium name="Pathogen Informatics"/>
        </authorList>
    </citation>
    <scope>NUCLEOTIDE SEQUENCE [LARGE SCALE GENOMIC DNA]</scope>
</reference>
<dbReference type="Proteomes" id="UP000267029">
    <property type="component" value="Unassembled WGS sequence"/>
</dbReference>
<evidence type="ECO:0000256" key="3">
    <source>
        <dbReference type="ARBA" id="ARBA00022691"/>
    </source>
</evidence>
<accession>A0A158QW80</accession>
<dbReference type="InterPro" id="IPR000504">
    <property type="entry name" value="RRM_dom"/>
</dbReference>
<feature type="domain" description="RRM" evidence="8">
    <location>
        <begin position="83"/>
        <end position="155"/>
    </location>
</feature>
<dbReference type="InterPro" id="IPR045850">
    <property type="entry name" value="TRM2_met"/>
</dbReference>
<evidence type="ECO:0000256" key="4">
    <source>
        <dbReference type="ARBA" id="ARBA00033763"/>
    </source>
</evidence>
<comment type="similarity">
    <text evidence="7">Belongs to the class I-like SAM-binding methyltransferase superfamily. RNA M5U methyltransferase family.</text>
</comment>
<dbReference type="InterPro" id="IPR010280">
    <property type="entry name" value="U5_MeTrfase_fam"/>
</dbReference>
<evidence type="ECO:0000256" key="1">
    <source>
        <dbReference type="ARBA" id="ARBA00022603"/>
    </source>
</evidence>
<keyword evidence="6" id="KW-0694">RNA-binding</keyword>
<feature type="active site" description="Nucleophile" evidence="7">
    <location>
        <position position="608"/>
    </location>
</feature>
<feature type="binding site" evidence="7">
    <location>
        <position position="473"/>
    </location>
    <ligand>
        <name>S-adenosyl-L-methionine</name>
        <dbReference type="ChEBI" id="CHEBI:59789"/>
    </ligand>
</feature>
<dbReference type="PROSITE" id="PS50102">
    <property type="entry name" value="RRM"/>
    <property type="match status" value="1"/>
</dbReference>
<sequence length="676" mass="74824">MDIREANLTEVPAVLISDDDAQMYEVTLHSEDNVASSAENMEVDCTCWQTKSSSTENMFQSPCSSKNCVYAYINSGQKSFEQFKIQLGNVNKFVTVKVMKKFLLSQGLETSKIKPVGRGLFFITFRSAKDRDKAVKLLDGYVFKGRRLEARVTKPAADPFLLRRAQGNPKASVEDVDGAPTDLEIRRFEEEETDDLSEAVDPILSVAPLYQMTYDPDQLNTKQSSALECLKQIRTAVGKINKIRYCASCLNYGFMSHDSRKLNRECCPITPSPILNGYRNKARFTIGKDANGKCPVIGVRLGKYTQGSTIVADASSAPLFSETTLSVIRSFQDCFDAIYHRDSGRMASGDIDHVVLNRLSERFRVYDMVTKSGNWCAVTVRESRLNDRLLDIEIRRGNLTEEDLVDLESVLKQWFQSGGPGESVGVTSVHLTVLTAVSRLPGTFTERCVFGKGSITELCCGLQFTISKDAFFQVNTLATEKLYEEVKQRCKSILAEGNSSRETLLIDICCGTGTIGLCLADCFDQVIGIELLPSAVESAKINAEKNGITNAQFYAGKAEVVLKDLMQQLPMDKEIVAVLDPPRAGVHLGVIESIRRCEQIKHLIFIACDLARVVSNFEALARPPSKKYAGAPFLPTLASCVDLFPHTPGVEVVVSLKRFSLLGCDHDNEQPLKATF</sequence>
<dbReference type="GO" id="GO:0003723">
    <property type="term" value="F:RNA binding"/>
    <property type="evidence" value="ECO:0007669"/>
    <property type="project" value="UniProtKB-UniRule"/>
</dbReference>
<dbReference type="OrthoDB" id="10250660at2759"/>
<dbReference type="Pfam" id="PF05958">
    <property type="entry name" value="tRNA_U5-meth_tr"/>
    <property type="match status" value="1"/>
</dbReference>
<dbReference type="InterPro" id="IPR012677">
    <property type="entry name" value="Nucleotide-bd_a/b_plait_sf"/>
</dbReference>
<protein>
    <recommendedName>
        <fullName evidence="4">tRNA (uracil(54)-C(5))-methyltransferase</fullName>
        <ecNumber evidence="4">2.1.1.35</ecNumber>
    </recommendedName>
</protein>
<feature type="binding site" evidence="7">
    <location>
        <position position="580"/>
    </location>
    <ligand>
        <name>S-adenosyl-L-methionine</name>
        <dbReference type="ChEBI" id="CHEBI:59789"/>
    </ligand>
</feature>